<gene>
    <name evidence="2" type="ORF">B0A49_04283</name>
</gene>
<evidence type="ECO:0000256" key="1">
    <source>
        <dbReference type="SAM" id="MobiDB-lite"/>
    </source>
</evidence>
<organism evidence="2 3">
    <name type="scientific">Cryomyces minteri</name>
    <dbReference type="NCBI Taxonomy" id="331657"/>
    <lineage>
        <taxon>Eukaryota</taxon>
        <taxon>Fungi</taxon>
        <taxon>Dikarya</taxon>
        <taxon>Ascomycota</taxon>
        <taxon>Pezizomycotina</taxon>
        <taxon>Dothideomycetes</taxon>
        <taxon>Dothideomycetes incertae sedis</taxon>
        <taxon>Cryomyces</taxon>
    </lineage>
</organism>
<feature type="non-terminal residue" evidence="2">
    <location>
        <position position="1"/>
    </location>
</feature>
<dbReference type="AlphaFoldDB" id="A0A4U0XLL6"/>
<proteinExistence type="predicted"/>
<name>A0A4U0XLL6_9PEZI</name>
<sequence length="113" mass="12561">QRYNASVKRKQKLKPRLGEQALFLSVAHSSVQLHQNVLTAAIPAARPVSPWQETSPPGANAKLLAKLPKQTARLLRPNLKVRQPPRQPLHQQTSVSLPRRQHCPSALAMCLLT</sequence>
<dbReference type="Proteomes" id="UP000308768">
    <property type="component" value="Unassembled WGS sequence"/>
</dbReference>
<evidence type="ECO:0000313" key="2">
    <source>
        <dbReference type="EMBL" id="TKA77186.1"/>
    </source>
</evidence>
<accession>A0A4U0XLL6</accession>
<dbReference type="EMBL" id="NAJN01000200">
    <property type="protein sequence ID" value="TKA77186.1"/>
    <property type="molecule type" value="Genomic_DNA"/>
</dbReference>
<protein>
    <submittedName>
        <fullName evidence="2">Uncharacterized protein</fullName>
    </submittedName>
</protein>
<evidence type="ECO:0000313" key="3">
    <source>
        <dbReference type="Proteomes" id="UP000308768"/>
    </source>
</evidence>
<feature type="region of interest" description="Disordered" evidence="1">
    <location>
        <begin position="79"/>
        <end position="100"/>
    </location>
</feature>
<comment type="caution">
    <text evidence="2">The sequence shown here is derived from an EMBL/GenBank/DDBJ whole genome shotgun (WGS) entry which is preliminary data.</text>
</comment>
<keyword evidence="3" id="KW-1185">Reference proteome</keyword>
<reference evidence="2 3" key="1">
    <citation type="submission" date="2017-03" db="EMBL/GenBank/DDBJ databases">
        <title>Genomes of endolithic fungi from Antarctica.</title>
        <authorList>
            <person name="Coleine C."/>
            <person name="Masonjones S."/>
            <person name="Stajich J.E."/>
        </authorList>
    </citation>
    <scope>NUCLEOTIDE SEQUENCE [LARGE SCALE GENOMIC DNA]</scope>
    <source>
        <strain evidence="2 3">CCFEE 5187</strain>
    </source>
</reference>